<evidence type="ECO:0000313" key="1">
    <source>
        <dbReference type="EMBL" id="MBY8824915.1"/>
    </source>
</evidence>
<protein>
    <submittedName>
        <fullName evidence="1">Phytanoyl-CoA dioxygenase family protein</fullName>
    </submittedName>
</protein>
<keyword evidence="2" id="KW-1185">Reference proteome</keyword>
<keyword evidence="1" id="KW-0560">Oxidoreductase</keyword>
<evidence type="ECO:0000313" key="2">
    <source>
        <dbReference type="Proteomes" id="UP000706039"/>
    </source>
</evidence>
<accession>A0ABS7PU81</accession>
<dbReference type="Proteomes" id="UP000706039">
    <property type="component" value="Unassembled WGS sequence"/>
</dbReference>
<name>A0ABS7PU81_9SPHN</name>
<dbReference type="InterPro" id="IPR008775">
    <property type="entry name" value="Phytyl_CoA_dOase-like"/>
</dbReference>
<gene>
    <name evidence="1" type="ORF">K7G82_21605</name>
</gene>
<proteinExistence type="predicted"/>
<dbReference type="InterPro" id="IPR051961">
    <property type="entry name" value="Fungal_Metabolite_Diox"/>
</dbReference>
<dbReference type="GO" id="GO:0051213">
    <property type="term" value="F:dioxygenase activity"/>
    <property type="evidence" value="ECO:0007669"/>
    <property type="project" value="UniProtKB-KW"/>
</dbReference>
<sequence length="289" mass="31656">MTDDEAVMLAGARLPTATADIAKAELDLKQHGICIIEDALDGEMLARVRNAIYRVADTDALHAHEPDFPLDYGDSNHRIWNLPSRDPVFAQLAEHPVVVALLRSLLGWPVLLSSFSANIAGPGGDDSQMHADQFFVPGRWDKPQSVNCAWVIDDFTAENGATNFVAGSHLLGRSPRDDEQDLGVPLIAKAGTLIAFEGRLWHKTGINVTQSERRAGLFANYTRNIYRTQENWFLSLDRSVVQTASKTLLTLLGYHTEGLGMVNGLPPLWQKTDYAAVARKKAPSGSPAM</sequence>
<reference evidence="1 2" key="1">
    <citation type="submission" date="2021-08" db="EMBL/GenBank/DDBJ databases">
        <authorList>
            <person name="Tuo L."/>
        </authorList>
    </citation>
    <scope>NUCLEOTIDE SEQUENCE [LARGE SCALE GENOMIC DNA]</scope>
    <source>
        <strain evidence="1 2">JCM 31229</strain>
    </source>
</reference>
<comment type="caution">
    <text evidence="1">The sequence shown here is derived from an EMBL/GenBank/DDBJ whole genome shotgun (WGS) entry which is preliminary data.</text>
</comment>
<dbReference type="PANTHER" id="PTHR37563">
    <property type="entry name" value="PHYTANOYL-COA DIOXYGENASE FAMILY PROTEIN (AFU_ORTHOLOGUE AFUA_2G03330)"/>
    <property type="match status" value="1"/>
</dbReference>
<dbReference type="SUPFAM" id="SSF51197">
    <property type="entry name" value="Clavaminate synthase-like"/>
    <property type="match status" value="1"/>
</dbReference>
<dbReference type="Gene3D" id="2.60.120.620">
    <property type="entry name" value="q2cbj1_9rhob like domain"/>
    <property type="match status" value="1"/>
</dbReference>
<organism evidence="1 2">
    <name type="scientific">Sphingomonas colocasiae</name>
    <dbReference type="NCBI Taxonomy" id="1848973"/>
    <lineage>
        <taxon>Bacteria</taxon>
        <taxon>Pseudomonadati</taxon>
        <taxon>Pseudomonadota</taxon>
        <taxon>Alphaproteobacteria</taxon>
        <taxon>Sphingomonadales</taxon>
        <taxon>Sphingomonadaceae</taxon>
        <taxon>Sphingomonas</taxon>
    </lineage>
</organism>
<dbReference type="Pfam" id="PF05721">
    <property type="entry name" value="PhyH"/>
    <property type="match status" value="1"/>
</dbReference>
<dbReference type="PANTHER" id="PTHR37563:SF2">
    <property type="entry name" value="PHYTANOYL-COA DIOXYGENASE FAMILY PROTEIN (AFU_ORTHOLOGUE AFUA_2G03330)"/>
    <property type="match status" value="1"/>
</dbReference>
<dbReference type="RefSeq" id="WP_222992021.1">
    <property type="nucleotide sequence ID" value="NZ_JAINVV010000010.1"/>
</dbReference>
<keyword evidence="1" id="KW-0223">Dioxygenase</keyword>
<dbReference type="EMBL" id="JAINVV010000010">
    <property type="protein sequence ID" value="MBY8824915.1"/>
    <property type="molecule type" value="Genomic_DNA"/>
</dbReference>